<dbReference type="InterPro" id="IPR036318">
    <property type="entry name" value="FAD-bd_PCMH-like_sf"/>
</dbReference>
<dbReference type="Gene3D" id="3.10.580.10">
    <property type="entry name" value="CBS-domain"/>
    <property type="match status" value="1"/>
</dbReference>
<comment type="similarity">
    <text evidence="2">Belongs to the UPF0053 family.</text>
</comment>
<dbReference type="PROSITE" id="PS00549">
    <property type="entry name" value="BACTERIOFERRITIN"/>
    <property type="match status" value="1"/>
</dbReference>
<dbReference type="FunFam" id="3.10.580.10:FF:000002">
    <property type="entry name" value="Magnesium/cobalt efflux protein CorC"/>
    <property type="match status" value="1"/>
</dbReference>
<feature type="domain" description="CBS" evidence="12">
    <location>
        <begin position="216"/>
        <end position="276"/>
    </location>
</feature>
<organism evidence="14 15">
    <name type="scientific">Candidatus Fervidibacter japonicus</name>
    <dbReference type="NCBI Taxonomy" id="2035412"/>
    <lineage>
        <taxon>Bacteria</taxon>
        <taxon>Candidatus Fervidibacterota</taxon>
        <taxon>Candidatus Fervidibacter</taxon>
    </lineage>
</organism>
<evidence type="ECO:0000313" key="14">
    <source>
        <dbReference type="EMBL" id="GBC97660.1"/>
    </source>
</evidence>
<evidence type="ECO:0000259" key="13">
    <source>
        <dbReference type="PROSITE" id="PS51846"/>
    </source>
</evidence>
<evidence type="ECO:0000256" key="5">
    <source>
        <dbReference type="ARBA" id="ARBA00022737"/>
    </source>
</evidence>
<dbReference type="PANTHER" id="PTHR22777">
    <property type="entry name" value="HEMOLYSIN-RELATED"/>
    <property type="match status" value="1"/>
</dbReference>
<feature type="transmembrane region" description="Helical" evidence="11">
    <location>
        <begin position="6"/>
        <end position="34"/>
    </location>
</feature>
<keyword evidence="7 9" id="KW-0129">CBS domain</keyword>
<evidence type="ECO:0000256" key="7">
    <source>
        <dbReference type="ARBA" id="ARBA00023122"/>
    </source>
</evidence>
<accession>A0A2H5X8Z4</accession>
<evidence type="ECO:0000313" key="15">
    <source>
        <dbReference type="Proteomes" id="UP000236173"/>
    </source>
</evidence>
<evidence type="ECO:0000256" key="3">
    <source>
        <dbReference type="ARBA" id="ARBA00022475"/>
    </source>
</evidence>
<dbReference type="SUPFAM" id="SSF56176">
    <property type="entry name" value="FAD-binding/transporter-associated domain-like"/>
    <property type="match status" value="1"/>
</dbReference>
<dbReference type="SMART" id="SM01091">
    <property type="entry name" value="CorC_HlyC"/>
    <property type="match status" value="1"/>
</dbReference>
<feature type="transmembrane region" description="Helical" evidence="11">
    <location>
        <begin position="95"/>
        <end position="115"/>
    </location>
</feature>
<feature type="transmembrane region" description="Helical" evidence="11">
    <location>
        <begin position="65"/>
        <end position="89"/>
    </location>
</feature>
<keyword evidence="3" id="KW-1003">Cell membrane</keyword>
<evidence type="ECO:0000256" key="2">
    <source>
        <dbReference type="ARBA" id="ARBA00006337"/>
    </source>
</evidence>
<evidence type="ECO:0000256" key="11">
    <source>
        <dbReference type="SAM" id="Phobius"/>
    </source>
</evidence>
<gene>
    <name evidence="14" type="primary">corC</name>
    <name evidence="14" type="ORF">HRbin17_00149</name>
</gene>
<keyword evidence="8 10" id="KW-0472">Membrane</keyword>
<feature type="transmembrane region" description="Helical" evidence="11">
    <location>
        <begin position="145"/>
        <end position="164"/>
    </location>
</feature>
<feature type="domain" description="CNNM transmembrane" evidence="13">
    <location>
        <begin position="5"/>
        <end position="197"/>
    </location>
</feature>
<dbReference type="PROSITE" id="PS51846">
    <property type="entry name" value="CNNM"/>
    <property type="match status" value="1"/>
</dbReference>
<dbReference type="AlphaFoldDB" id="A0A2H5X8Z4"/>
<evidence type="ECO:0000256" key="6">
    <source>
        <dbReference type="ARBA" id="ARBA00022989"/>
    </source>
</evidence>
<dbReference type="PROSITE" id="PS51371">
    <property type="entry name" value="CBS"/>
    <property type="match status" value="2"/>
</dbReference>
<sequence>MSGDETVIAVLKIGLASLLLAIAAVFSAAETALLGIGKVKMWHLAEEGNDAAARVLALYRNPPRLIATLLAGITLTEYLAEALVTSAALHWGERLAVEALSGVVSVAFAVFALTFVDVMPGLYGAAYAETVALTVARWVRFFQTVLTPFVTLADALVSGILRLLRFHDAHQPPLVTEGEIFAALEIAERQNILARDLRQMLTSALEFKEVRVAEVMVPRVDMVALRADTPLDEALRAMRRSGHSRLPVFRETRDEIVGILYAKDVLAAWYRGERDKTAGELARPPLFATETQRAYNLLRTMQRQRRGIAIVLDAEGGTAGLVTVEDILEEIVGEIYDEYDIAEMPVRQIADRTYLVRAPLSIRQVEKLLGVELPEEDYDTLAELVLAHLERLPQVGDRIELNGVTLEVAELRGRRITWIRVTVSPEGLNDAL</sequence>
<comment type="subcellular location">
    <subcellularLocation>
        <location evidence="1">Cell membrane</location>
        <topology evidence="1">Multi-pass membrane protein</topology>
    </subcellularLocation>
</comment>
<evidence type="ECO:0000259" key="12">
    <source>
        <dbReference type="PROSITE" id="PS51371"/>
    </source>
</evidence>
<dbReference type="InterPro" id="IPR016169">
    <property type="entry name" value="FAD-bd_PCMH_sub2"/>
</dbReference>
<dbReference type="Pfam" id="PF03471">
    <property type="entry name" value="CorC_HlyC"/>
    <property type="match status" value="1"/>
</dbReference>
<evidence type="ECO:0000256" key="1">
    <source>
        <dbReference type="ARBA" id="ARBA00004651"/>
    </source>
</evidence>
<dbReference type="SUPFAM" id="SSF54631">
    <property type="entry name" value="CBS-domain pair"/>
    <property type="match status" value="1"/>
</dbReference>
<evidence type="ECO:0000256" key="10">
    <source>
        <dbReference type="PROSITE-ProRule" id="PRU01193"/>
    </source>
</evidence>
<protein>
    <submittedName>
        <fullName evidence="14">Magnesium and cobalt efflux protein CorC</fullName>
    </submittedName>
</protein>
<keyword evidence="6 10" id="KW-1133">Transmembrane helix</keyword>
<dbReference type="SMART" id="SM00116">
    <property type="entry name" value="CBS"/>
    <property type="match status" value="1"/>
</dbReference>
<dbReference type="EMBL" id="BEHT01000001">
    <property type="protein sequence ID" value="GBC97660.1"/>
    <property type="molecule type" value="Genomic_DNA"/>
</dbReference>
<dbReference type="Pfam" id="PF00571">
    <property type="entry name" value="CBS"/>
    <property type="match status" value="2"/>
</dbReference>
<proteinExistence type="inferred from homology"/>
<evidence type="ECO:0000256" key="8">
    <source>
        <dbReference type="ARBA" id="ARBA00023136"/>
    </source>
</evidence>
<evidence type="ECO:0000256" key="9">
    <source>
        <dbReference type="PROSITE-ProRule" id="PRU00703"/>
    </source>
</evidence>
<dbReference type="Pfam" id="PF01595">
    <property type="entry name" value="CNNM"/>
    <property type="match status" value="1"/>
</dbReference>
<comment type="caution">
    <text evidence="14">The sequence shown here is derived from an EMBL/GenBank/DDBJ whole genome shotgun (WGS) entry which is preliminary data.</text>
</comment>
<keyword evidence="5" id="KW-0677">Repeat</keyword>
<dbReference type="InterPro" id="IPR002550">
    <property type="entry name" value="CNNM"/>
</dbReference>
<dbReference type="Proteomes" id="UP000236173">
    <property type="component" value="Unassembled WGS sequence"/>
</dbReference>
<evidence type="ECO:0000256" key="4">
    <source>
        <dbReference type="ARBA" id="ARBA00022692"/>
    </source>
</evidence>
<feature type="domain" description="CBS" evidence="12">
    <location>
        <begin position="281"/>
        <end position="338"/>
    </location>
</feature>
<dbReference type="CDD" id="cd04590">
    <property type="entry name" value="CBS_pair_CorC_HlyC_assoc"/>
    <property type="match status" value="1"/>
</dbReference>
<dbReference type="GO" id="GO:0005886">
    <property type="term" value="C:plasma membrane"/>
    <property type="evidence" value="ECO:0007669"/>
    <property type="project" value="UniProtKB-SubCell"/>
</dbReference>
<dbReference type="InterPro" id="IPR044751">
    <property type="entry name" value="Ion_transp-like_CBS"/>
</dbReference>
<dbReference type="GO" id="GO:0050660">
    <property type="term" value="F:flavin adenine dinucleotide binding"/>
    <property type="evidence" value="ECO:0007669"/>
    <property type="project" value="InterPro"/>
</dbReference>
<dbReference type="InterPro" id="IPR046342">
    <property type="entry name" value="CBS_dom_sf"/>
</dbReference>
<dbReference type="PANTHER" id="PTHR22777:SF32">
    <property type="entry name" value="UPF0053 INNER MEMBRANE PROTEIN YFJD"/>
    <property type="match status" value="1"/>
</dbReference>
<dbReference type="InterPro" id="IPR005170">
    <property type="entry name" value="Transptr-assoc_dom"/>
</dbReference>
<name>A0A2H5X8Z4_9BACT</name>
<reference evidence="15" key="1">
    <citation type="submission" date="2017-09" db="EMBL/GenBank/DDBJ databases">
        <title>Metaegenomics of thermophilic ammonia-oxidizing enrichment culture.</title>
        <authorList>
            <person name="Kato S."/>
            <person name="Suzuki K."/>
        </authorList>
    </citation>
    <scope>NUCLEOTIDE SEQUENCE [LARGE SCALE GENOMIC DNA]</scope>
</reference>
<dbReference type="Gene3D" id="3.30.465.10">
    <property type="match status" value="1"/>
</dbReference>
<dbReference type="InterPro" id="IPR000644">
    <property type="entry name" value="CBS_dom"/>
</dbReference>
<keyword evidence="4 10" id="KW-0812">Transmembrane</keyword>